<reference evidence="1 2" key="1">
    <citation type="submission" date="2019-02" db="EMBL/GenBank/DDBJ databases">
        <title>Deep-cultivation of Planctomycetes and their phenomic and genomic characterization uncovers novel biology.</title>
        <authorList>
            <person name="Wiegand S."/>
            <person name="Jogler M."/>
            <person name="Boedeker C."/>
            <person name="Pinto D."/>
            <person name="Vollmers J."/>
            <person name="Rivas-Marin E."/>
            <person name="Kohn T."/>
            <person name="Peeters S.H."/>
            <person name="Heuer A."/>
            <person name="Rast P."/>
            <person name="Oberbeckmann S."/>
            <person name="Bunk B."/>
            <person name="Jeske O."/>
            <person name="Meyerdierks A."/>
            <person name="Storesund J.E."/>
            <person name="Kallscheuer N."/>
            <person name="Luecker S."/>
            <person name="Lage O.M."/>
            <person name="Pohl T."/>
            <person name="Merkel B.J."/>
            <person name="Hornburger P."/>
            <person name="Mueller R.-W."/>
            <person name="Bruemmer F."/>
            <person name="Labrenz M."/>
            <person name="Spormann A.M."/>
            <person name="Op den Camp H."/>
            <person name="Overmann J."/>
            <person name="Amann R."/>
            <person name="Jetten M.S.M."/>
            <person name="Mascher T."/>
            <person name="Medema M.H."/>
            <person name="Devos D.P."/>
            <person name="Kaster A.-K."/>
            <person name="Ovreas L."/>
            <person name="Rohde M."/>
            <person name="Galperin M.Y."/>
            <person name="Jogler C."/>
        </authorList>
    </citation>
    <scope>NUCLEOTIDE SEQUENCE [LARGE SCALE GENOMIC DNA]</scope>
    <source>
        <strain evidence="1 2">TBK1r</strain>
    </source>
</reference>
<organism evidence="1 2">
    <name type="scientific">Stieleria magnilauensis</name>
    <dbReference type="NCBI Taxonomy" id="2527963"/>
    <lineage>
        <taxon>Bacteria</taxon>
        <taxon>Pseudomonadati</taxon>
        <taxon>Planctomycetota</taxon>
        <taxon>Planctomycetia</taxon>
        <taxon>Pirellulales</taxon>
        <taxon>Pirellulaceae</taxon>
        <taxon>Stieleria</taxon>
    </lineage>
</organism>
<protein>
    <submittedName>
        <fullName evidence="1">Formyltransferase/hydrolase complex Fhc subunit C</fullName>
    </submittedName>
</protein>
<evidence type="ECO:0000313" key="2">
    <source>
        <dbReference type="Proteomes" id="UP000318081"/>
    </source>
</evidence>
<dbReference type="PANTHER" id="PTHR39673">
    <property type="entry name" value="TUNGSTEN FORMYLMETHANOFURAN DEHYDROGENASE, SUBUNIT C (FWDC)"/>
    <property type="match status" value="1"/>
</dbReference>
<dbReference type="Proteomes" id="UP000318081">
    <property type="component" value="Chromosome"/>
</dbReference>
<dbReference type="PANTHER" id="PTHR39673:SF5">
    <property type="entry name" value="TUNGSTEN-CONTAINING FORMYLMETHANOFURAN DEHYDROGENASE 2 SUBUNIT C"/>
    <property type="match status" value="1"/>
</dbReference>
<dbReference type="EMBL" id="CP036432">
    <property type="protein sequence ID" value="QDV83269.1"/>
    <property type="molecule type" value="Genomic_DNA"/>
</dbReference>
<proteinExistence type="predicted"/>
<evidence type="ECO:0000313" key="1">
    <source>
        <dbReference type="EMBL" id="QDV83269.1"/>
    </source>
</evidence>
<dbReference type="Gene3D" id="2.160.20.60">
    <property type="entry name" value="Glutamate synthase, alpha subunit, C-terminal domain"/>
    <property type="match status" value="1"/>
</dbReference>
<gene>
    <name evidence="1" type="primary">fhcC</name>
    <name evidence="1" type="ORF">TBK1r_22050</name>
</gene>
<keyword evidence="2" id="KW-1185">Reference proteome</keyword>
<dbReference type="RefSeq" id="WP_145209884.1">
    <property type="nucleotide sequence ID" value="NZ_CP036432.1"/>
</dbReference>
<dbReference type="InterPro" id="IPR036485">
    <property type="entry name" value="Glu_synth_asu_C_sf"/>
</dbReference>
<sequence length="287" mass="30153">MTRWHLRYRAHAAGDAADDAAPHAIDASNIRRSSLAGKQAAQINELAICVDGRRVRLADWFELTIAESETDQVVVEGPLQNVHGLAAMHDRGEFQIIGSVGDYAACGMTGGTVCVQGDAGDFVAAPHGARRSGMSGGMIKIHGSVGNYAGHRMRRGTLLISGSTGTMLAASMIAGTICVGGETGEGLAVGMRRGSLILGNASAMVRHADQLDDDATGRFSSPTRFDPAFLNLYSDRLFGEITQTLERLPVFRTRADRTVGGLGEVIFASTAEMALGEMALGESSATT</sequence>
<name>A0ABX5XMW8_9BACT</name>
<dbReference type="SUPFAM" id="SSF69336">
    <property type="entry name" value="Alpha subunit of glutamate synthase, C-terminal domain"/>
    <property type="match status" value="1"/>
</dbReference>
<accession>A0ABX5XMW8</accession>